<dbReference type="Pfam" id="PF08681">
    <property type="entry name" value="TacA1"/>
    <property type="match status" value="1"/>
</dbReference>
<dbReference type="Gene3D" id="1.20.5.780">
    <property type="entry name" value="Single helix bin"/>
    <property type="match status" value="1"/>
</dbReference>
<evidence type="ECO:0008006" key="5">
    <source>
        <dbReference type="Google" id="ProtNLM"/>
    </source>
</evidence>
<comment type="caution">
    <text evidence="3">The sequence shown here is derived from an EMBL/GenBank/DDBJ whole genome shotgun (WGS) entry which is preliminary data.</text>
</comment>
<dbReference type="InterPro" id="IPR014795">
    <property type="entry name" value="TacA_1-like"/>
</dbReference>
<accession>A0A0W0VHB1</accession>
<proteinExistence type="inferred from homology"/>
<keyword evidence="1" id="KW-1277">Toxin-antitoxin system</keyword>
<dbReference type="SUPFAM" id="SSF47598">
    <property type="entry name" value="Ribbon-helix-helix"/>
    <property type="match status" value="1"/>
</dbReference>
<sequence length="91" mass="10442">MIAKVNYERLEAKISPETKKLAERAALVKEMTLTDYLVSLIKTDAPKTLKAQTEITLTNEQFDNFLVICNRDRRPSKKIREAADLLDKEGF</sequence>
<dbReference type="RefSeq" id="WP_058502378.1">
    <property type="nucleotide sequence ID" value="NZ_CAAAJA010000092.1"/>
</dbReference>
<dbReference type="EMBL" id="LNYH01000112">
    <property type="protein sequence ID" value="KTD19505.1"/>
    <property type="molecule type" value="Genomic_DNA"/>
</dbReference>
<gene>
    <name evidence="3" type="ORF">Lisr_2067</name>
</gene>
<name>A0A0W0VHB1_9GAMM</name>
<organism evidence="3 4">
    <name type="scientific">Legionella israelensis</name>
    <dbReference type="NCBI Taxonomy" id="454"/>
    <lineage>
        <taxon>Bacteria</taxon>
        <taxon>Pseudomonadati</taxon>
        <taxon>Pseudomonadota</taxon>
        <taxon>Gammaproteobacteria</taxon>
        <taxon>Legionellales</taxon>
        <taxon>Legionellaceae</taxon>
        <taxon>Legionella</taxon>
    </lineage>
</organism>
<dbReference type="InterPro" id="IPR010985">
    <property type="entry name" value="Ribbon_hlx_hlx"/>
</dbReference>
<dbReference type="STRING" id="454.Lisr_2067"/>
<keyword evidence="4" id="KW-1185">Reference proteome</keyword>
<evidence type="ECO:0000256" key="1">
    <source>
        <dbReference type="ARBA" id="ARBA00022649"/>
    </source>
</evidence>
<evidence type="ECO:0000313" key="4">
    <source>
        <dbReference type="Proteomes" id="UP000054761"/>
    </source>
</evidence>
<dbReference type="Proteomes" id="UP000054761">
    <property type="component" value="Unassembled WGS sequence"/>
</dbReference>
<evidence type="ECO:0000313" key="3">
    <source>
        <dbReference type="EMBL" id="KTD19505.1"/>
    </source>
</evidence>
<dbReference type="AlphaFoldDB" id="A0A0W0VHB1"/>
<protein>
    <recommendedName>
        <fullName evidence="5">DUF1778 domain-containing protein</fullName>
    </recommendedName>
</protein>
<dbReference type="PANTHER" id="PTHR35401">
    <property type="entry name" value="COPG FAMILY HELIX-TURN-HELIX PROTEIN-RELATED-RELATED"/>
    <property type="match status" value="1"/>
</dbReference>
<dbReference type="GO" id="GO:0006355">
    <property type="term" value="P:regulation of DNA-templated transcription"/>
    <property type="evidence" value="ECO:0007669"/>
    <property type="project" value="InterPro"/>
</dbReference>
<reference evidence="3 4" key="1">
    <citation type="submission" date="2015-11" db="EMBL/GenBank/DDBJ databases">
        <title>Genomic analysis of 38 Legionella species identifies large and diverse effector repertoires.</title>
        <authorList>
            <person name="Burstein D."/>
            <person name="Amaro F."/>
            <person name="Zusman T."/>
            <person name="Lifshitz Z."/>
            <person name="Cohen O."/>
            <person name="Gilbert J.A."/>
            <person name="Pupko T."/>
            <person name="Shuman H.A."/>
            <person name="Segal G."/>
        </authorList>
    </citation>
    <scope>NUCLEOTIDE SEQUENCE [LARGE SCALE GENOMIC DNA]</scope>
    <source>
        <strain evidence="3 4">Bercovier 4</strain>
    </source>
</reference>
<dbReference type="PATRIC" id="fig|454.4.peg.2251"/>
<dbReference type="OrthoDB" id="5708894at2"/>
<dbReference type="PANTHER" id="PTHR35401:SF2">
    <property type="entry name" value="ABC-TYPE TRANSPORT SYSTEM"/>
    <property type="match status" value="1"/>
</dbReference>
<evidence type="ECO:0000256" key="2">
    <source>
        <dbReference type="ARBA" id="ARBA00049988"/>
    </source>
</evidence>
<comment type="similarity">
    <text evidence="2">Belongs to the TacA antitoxin family.</text>
</comment>